<evidence type="ECO:0000313" key="8">
    <source>
        <dbReference type="Proteomes" id="UP000249746"/>
    </source>
</evidence>
<keyword evidence="3 5" id="KW-0540">Nuclease</keyword>
<dbReference type="InterPro" id="IPR037027">
    <property type="entry name" value="YqgF/RNaseH-like_dom_sf"/>
</dbReference>
<evidence type="ECO:0000256" key="2">
    <source>
        <dbReference type="ARBA" id="ARBA00022517"/>
    </source>
</evidence>
<evidence type="ECO:0000259" key="6">
    <source>
        <dbReference type="SMART" id="SM00732"/>
    </source>
</evidence>
<proteinExistence type="inferred from homology"/>
<dbReference type="InterPro" id="IPR006641">
    <property type="entry name" value="YqgF/RNaseH-like_dom"/>
</dbReference>
<keyword evidence="1 5" id="KW-0963">Cytoplasm</keyword>
<dbReference type="InterPro" id="IPR012337">
    <property type="entry name" value="RNaseH-like_sf"/>
</dbReference>
<feature type="domain" description="YqgF/RNase H-like" evidence="6">
    <location>
        <begin position="6"/>
        <end position="100"/>
    </location>
</feature>
<dbReference type="NCBIfam" id="TIGR00250">
    <property type="entry name" value="RNAse_H_YqgF"/>
    <property type="match status" value="1"/>
</dbReference>
<comment type="caution">
    <text evidence="7">The sequence shown here is derived from an EMBL/GenBank/DDBJ whole genome shotgun (WGS) entry which is preliminary data.</text>
</comment>
<sequence length="134" mass="15063">MEINKQNIVAIDVGLKRIGLAKSALGIVLPLKPIIRHNRNQAACEVRECILKEGARILVCGVPKDNEEMCRRIYHFVKLLELDEDIKVVYVDESFSSHEALSKMAGSKKERKKDGSLDSLAASVILERFLMSQK</sequence>
<dbReference type="EC" id="3.1.-.-" evidence="5"/>
<dbReference type="Pfam" id="PF03652">
    <property type="entry name" value="RuvX"/>
    <property type="match status" value="1"/>
</dbReference>
<dbReference type="RefSeq" id="WP_111229555.1">
    <property type="nucleotide sequence ID" value="NZ_NBIU01000008.1"/>
</dbReference>
<dbReference type="GO" id="GO:0000967">
    <property type="term" value="P:rRNA 5'-end processing"/>
    <property type="evidence" value="ECO:0007669"/>
    <property type="project" value="UniProtKB-UniRule"/>
</dbReference>
<comment type="function">
    <text evidence="5">Could be a nuclease involved in processing of the 5'-end of pre-16S rRNA.</text>
</comment>
<dbReference type="Gene3D" id="3.30.420.140">
    <property type="entry name" value="YqgF/RNase H-like domain"/>
    <property type="match status" value="1"/>
</dbReference>
<keyword evidence="4 5" id="KW-0378">Hydrolase</keyword>
<dbReference type="CDD" id="cd16964">
    <property type="entry name" value="YqgF"/>
    <property type="match status" value="1"/>
</dbReference>
<dbReference type="GO" id="GO:0004518">
    <property type="term" value="F:nuclease activity"/>
    <property type="evidence" value="ECO:0007669"/>
    <property type="project" value="UniProtKB-KW"/>
</dbReference>
<dbReference type="Proteomes" id="UP000249746">
    <property type="component" value="Unassembled WGS sequence"/>
</dbReference>
<dbReference type="SUPFAM" id="SSF53098">
    <property type="entry name" value="Ribonuclease H-like"/>
    <property type="match status" value="1"/>
</dbReference>
<evidence type="ECO:0000313" key="7">
    <source>
        <dbReference type="EMBL" id="PZT48390.1"/>
    </source>
</evidence>
<dbReference type="GO" id="GO:0005829">
    <property type="term" value="C:cytosol"/>
    <property type="evidence" value="ECO:0007669"/>
    <property type="project" value="TreeGrafter"/>
</dbReference>
<reference evidence="7 8" key="1">
    <citation type="submission" date="2017-03" db="EMBL/GenBank/DDBJ databases">
        <title>Genomic and clinical evidence uncovers the enterohepatic species Helicobacter valdiviensis as a potential human intestinal pathogen.</title>
        <authorList>
            <person name="Fresia P."/>
            <person name="Jara R."/>
            <person name="Sierra R."/>
            <person name="Ferres I."/>
            <person name="Greif G."/>
            <person name="Iraola G."/>
            <person name="Collado L."/>
        </authorList>
    </citation>
    <scope>NUCLEOTIDE SEQUENCE [LARGE SCALE GENOMIC DNA]</scope>
    <source>
        <strain evidence="7 8">WBE14</strain>
    </source>
</reference>
<dbReference type="InterPro" id="IPR005227">
    <property type="entry name" value="YqgF"/>
</dbReference>
<evidence type="ECO:0000256" key="4">
    <source>
        <dbReference type="ARBA" id="ARBA00022801"/>
    </source>
</evidence>
<name>A0A2W6NHQ1_9HELI</name>
<comment type="subcellular location">
    <subcellularLocation>
        <location evidence="5">Cytoplasm</location>
    </subcellularLocation>
</comment>
<dbReference type="EMBL" id="NBIU01000008">
    <property type="protein sequence ID" value="PZT48390.1"/>
    <property type="molecule type" value="Genomic_DNA"/>
</dbReference>
<dbReference type="AlphaFoldDB" id="A0A2W6NHQ1"/>
<evidence type="ECO:0000256" key="1">
    <source>
        <dbReference type="ARBA" id="ARBA00022490"/>
    </source>
</evidence>
<keyword evidence="8" id="KW-1185">Reference proteome</keyword>
<protein>
    <recommendedName>
        <fullName evidence="5">Putative pre-16S rRNA nuclease</fullName>
        <ecNumber evidence="5">3.1.-.-</ecNumber>
    </recommendedName>
</protein>
<dbReference type="PANTHER" id="PTHR33317:SF4">
    <property type="entry name" value="POLYNUCLEOTIDYL TRANSFERASE, RIBONUCLEASE H-LIKE SUPERFAMILY PROTEIN"/>
    <property type="match status" value="1"/>
</dbReference>
<dbReference type="GO" id="GO:0016788">
    <property type="term" value="F:hydrolase activity, acting on ester bonds"/>
    <property type="evidence" value="ECO:0007669"/>
    <property type="project" value="UniProtKB-UniRule"/>
</dbReference>
<comment type="similarity">
    <text evidence="5">Belongs to the YqgF HJR family.</text>
</comment>
<accession>A0A2W6NHQ1</accession>
<organism evidence="7 8">
    <name type="scientific">Helicobacter valdiviensis</name>
    <dbReference type="NCBI Taxonomy" id="1458358"/>
    <lineage>
        <taxon>Bacteria</taxon>
        <taxon>Pseudomonadati</taxon>
        <taxon>Campylobacterota</taxon>
        <taxon>Epsilonproteobacteria</taxon>
        <taxon>Campylobacterales</taxon>
        <taxon>Helicobacteraceae</taxon>
        <taxon>Helicobacter</taxon>
    </lineage>
</organism>
<dbReference type="PANTHER" id="PTHR33317">
    <property type="entry name" value="POLYNUCLEOTIDYL TRANSFERASE, RIBONUCLEASE H-LIKE SUPERFAMILY PROTEIN"/>
    <property type="match status" value="1"/>
</dbReference>
<evidence type="ECO:0000256" key="3">
    <source>
        <dbReference type="ARBA" id="ARBA00022722"/>
    </source>
</evidence>
<keyword evidence="2 5" id="KW-0690">Ribosome biogenesis</keyword>
<gene>
    <name evidence="7" type="ORF">B6S12_04140</name>
</gene>
<dbReference type="HAMAP" id="MF_00651">
    <property type="entry name" value="Nuclease_YqgF"/>
    <property type="match status" value="1"/>
</dbReference>
<dbReference type="OrthoDB" id="9796140at2"/>
<evidence type="ECO:0000256" key="5">
    <source>
        <dbReference type="HAMAP-Rule" id="MF_00651"/>
    </source>
</evidence>
<dbReference type="SMART" id="SM00732">
    <property type="entry name" value="YqgFc"/>
    <property type="match status" value="1"/>
</dbReference>